<evidence type="ECO:0000256" key="1">
    <source>
        <dbReference type="SAM" id="MobiDB-lite"/>
    </source>
</evidence>
<accession>A0ABP3DN95</accession>
<evidence type="ECO:0000313" key="2">
    <source>
        <dbReference type="EMBL" id="GAA0233853.1"/>
    </source>
</evidence>
<feature type="compositionally biased region" description="Polar residues" evidence="1">
    <location>
        <begin position="66"/>
        <end position="79"/>
    </location>
</feature>
<keyword evidence="3" id="KW-1185">Reference proteome</keyword>
<name>A0ABP3DN95_9PSEU</name>
<evidence type="ECO:0000313" key="3">
    <source>
        <dbReference type="Proteomes" id="UP001500416"/>
    </source>
</evidence>
<sequence>MSTRTEAESEPAKRRAARATSGGAGPLPTAPCSVVWSKGHAYVLEGFRARWVGVDDRGRPRALSGEQLQRQGWTRTRAN</sequence>
<dbReference type="Proteomes" id="UP001500416">
    <property type="component" value="Unassembled WGS sequence"/>
</dbReference>
<protein>
    <submittedName>
        <fullName evidence="2">Uncharacterized protein</fullName>
    </submittedName>
</protein>
<comment type="caution">
    <text evidence="2">The sequence shown here is derived from an EMBL/GenBank/DDBJ whole genome shotgun (WGS) entry which is preliminary data.</text>
</comment>
<gene>
    <name evidence="2" type="ORF">GCM10010492_35860</name>
</gene>
<organism evidence="2 3">
    <name type="scientific">Saccharothrix mutabilis subsp. mutabilis</name>
    <dbReference type="NCBI Taxonomy" id="66855"/>
    <lineage>
        <taxon>Bacteria</taxon>
        <taxon>Bacillati</taxon>
        <taxon>Actinomycetota</taxon>
        <taxon>Actinomycetes</taxon>
        <taxon>Pseudonocardiales</taxon>
        <taxon>Pseudonocardiaceae</taxon>
        <taxon>Saccharothrix</taxon>
    </lineage>
</organism>
<reference evidence="3" key="1">
    <citation type="journal article" date="2019" name="Int. J. Syst. Evol. Microbiol.">
        <title>The Global Catalogue of Microorganisms (GCM) 10K type strain sequencing project: providing services to taxonomists for standard genome sequencing and annotation.</title>
        <authorList>
            <consortium name="The Broad Institute Genomics Platform"/>
            <consortium name="The Broad Institute Genome Sequencing Center for Infectious Disease"/>
            <person name="Wu L."/>
            <person name="Ma J."/>
        </authorList>
    </citation>
    <scope>NUCLEOTIDE SEQUENCE [LARGE SCALE GENOMIC DNA]</scope>
    <source>
        <strain evidence="3">JCM 3380</strain>
    </source>
</reference>
<feature type="region of interest" description="Disordered" evidence="1">
    <location>
        <begin position="56"/>
        <end position="79"/>
    </location>
</feature>
<dbReference type="RefSeq" id="WP_343934976.1">
    <property type="nucleotide sequence ID" value="NZ_BAAABU010000007.1"/>
</dbReference>
<proteinExistence type="predicted"/>
<dbReference type="EMBL" id="BAAABU010000007">
    <property type="protein sequence ID" value="GAA0233853.1"/>
    <property type="molecule type" value="Genomic_DNA"/>
</dbReference>
<feature type="compositionally biased region" description="Basic and acidic residues" evidence="1">
    <location>
        <begin position="1"/>
        <end position="13"/>
    </location>
</feature>
<feature type="region of interest" description="Disordered" evidence="1">
    <location>
        <begin position="1"/>
        <end position="30"/>
    </location>
</feature>